<comment type="caution">
    <text evidence="1">The sequence shown here is derived from an EMBL/GenBank/DDBJ whole genome shotgun (WGS) entry which is preliminary data.</text>
</comment>
<dbReference type="Proteomes" id="UP000192328">
    <property type="component" value="Unassembled WGS sequence"/>
</dbReference>
<organism evidence="1 2">
    <name type="scientific">Aristaeella lactis</name>
    <dbReference type="NCBI Taxonomy" id="3046383"/>
    <lineage>
        <taxon>Bacteria</taxon>
        <taxon>Bacillati</taxon>
        <taxon>Bacillota</taxon>
        <taxon>Clostridia</taxon>
        <taxon>Eubacteriales</taxon>
        <taxon>Aristaeellaceae</taxon>
        <taxon>Aristaeella</taxon>
    </lineage>
</organism>
<reference evidence="1" key="1">
    <citation type="submission" date="2017-04" db="EMBL/GenBank/DDBJ databases">
        <authorList>
            <person name="Varghese N."/>
            <person name="Submissions S."/>
        </authorList>
    </citation>
    <scope>NUCLEOTIDE SEQUENCE</scope>
    <source>
        <strain evidence="1">WTE2008</strain>
    </source>
</reference>
<dbReference type="EMBL" id="FWXZ01000001">
    <property type="protein sequence ID" value="SMC38752.1"/>
    <property type="molecule type" value="Genomic_DNA"/>
</dbReference>
<proteinExistence type="predicted"/>
<name>A0AC61PIA6_9FIRM</name>
<accession>A0AC61PIA6</accession>
<sequence>MEQSITCINCPVGCRMTVVLSDTGGFESVSGNTCPRGAAYARQECTLPERMVTAVIPVSGSAIPLSVKTSKPVPKDMIPAVMGELSKVCISVPVSLGQVIIPDILHTGSDIVATRTLK</sequence>
<gene>
    <name evidence="1" type="ORF">SAMN06297397_0511</name>
</gene>
<evidence type="ECO:0000313" key="1">
    <source>
        <dbReference type="EMBL" id="SMC38752.1"/>
    </source>
</evidence>
<evidence type="ECO:0000313" key="2">
    <source>
        <dbReference type="Proteomes" id="UP000192328"/>
    </source>
</evidence>
<keyword evidence="2" id="KW-1185">Reference proteome</keyword>
<protein>
    <submittedName>
        <fullName evidence="1">CxxC motif-containing protein</fullName>
    </submittedName>
</protein>